<proteinExistence type="predicted"/>
<organism evidence="1 2">
    <name type="scientific">Simkania negevensis</name>
    <dbReference type="NCBI Taxonomy" id="83561"/>
    <lineage>
        <taxon>Bacteria</taxon>
        <taxon>Pseudomonadati</taxon>
        <taxon>Chlamydiota</taxon>
        <taxon>Chlamydiia</taxon>
        <taxon>Parachlamydiales</taxon>
        <taxon>Simkaniaceae</taxon>
        <taxon>Simkania</taxon>
    </lineage>
</organism>
<comment type="caution">
    <text evidence="1">The sequence shown here is derived from an EMBL/GenBank/DDBJ whole genome shotgun (WGS) entry which is preliminary data.</text>
</comment>
<name>A0ABS3ARK2_9BACT</name>
<evidence type="ECO:0000313" key="1">
    <source>
        <dbReference type="EMBL" id="MBN4067356.1"/>
    </source>
</evidence>
<keyword evidence="2" id="KW-1185">Reference proteome</keyword>
<sequence>MSVPSSSSSGNHAVSLGSVINGNTNSNGVSTIQHGLGSVASVANTVANTVATVTLSSNASAAAASDTVEAQRARQHELSEAEKATISSLRKDGSEEELAQVLRHFGCSPGSIKADRIMAFFRKAPCNGGVVQSREGNSNDTSAAVAAAAAAFADAFPAIRNGRTLRPLKPDLPRNQQVSLDYKLAAELLLAGASESDVFREMDIAKDSVDNSRKQACVKRIAGL</sequence>
<gene>
    <name evidence="1" type="ORF">JYU14_04660</name>
</gene>
<dbReference type="EMBL" id="JAFITR010000120">
    <property type="protein sequence ID" value="MBN4067356.1"/>
    <property type="molecule type" value="Genomic_DNA"/>
</dbReference>
<evidence type="ECO:0000313" key="2">
    <source>
        <dbReference type="Proteomes" id="UP000722121"/>
    </source>
</evidence>
<dbReference type="Proteomes" id="UP000722121">
    <property type="component" value="Unassembled WGS sequence"/>
</dbReference>
<accession>A0ABS3ARK2</accession>
<protein>
    <submittedName>
        <fullName evidence="1">Uncharacterized protein</fullName>
    </submittedName>
</protein>
<reference evidence="1 2" key="1">
    <citation type="submission" date="2021-02" db="EMBL/GenBank/DDBJ databases">
        <title>Activity-based single-cell genomes from oceanic crustal fluid captures similar information to metagenomic and metatranscriptomic surveys with orders of magnitude less sampling.</title>
        <authorList>
            <person name="D'Angelo T.S."/>
            <person name="Orcutt B.N."/>
        </authorList>
    </citation>
    <scope>NUCLEOTIDE SEQUENCE [LARGE SCALE GENOMIC DNA]</scope>
    <source>
        <strain evidence="1">AH-315-G07</strain>
    </source>
</reference>
<feature type="non-terminal residue" evidence="1">
    <location>
        <position position="224"/>
    </location>
</feature>